<dbReference type="PANTHER" id="PTHR43486:SF1">
    <property type="entry name" value="LIPID II FLIPPASE MURJ-RELATED"/>
    <property type="match status" value="1"/>
</dbReference>
<evidence type="ECO:0000256" key="4">
    <source>
        <dbReference type="ARBA" id="ARBA00022960"/>
    </source>
</evidence>
<feature type="transmembrane region" description="Helical" evidence="8">
    <location>
        <begin position="144"/>
        <end position="163"/>
    </location>
</feature>
<feature type="transmembrane region" description="Helical" evidence="8">
    <location>
        <begin position="419"/>
        <end position="438"/>
    </location>
</feature>
<feature type="transmembrane region" description="Helical" evidence="8">
    <location>
        <begin position="365"/>
        <end position="383"/>
    </location>
</feature>
<gene>
    <name evidence="9" type="primary">murJ_5</name>
    <name evidence="9" type="ORF">GALL_110220</name>
</gene>
<feature type="transmembrane region" description="Helical" evidence="8">
    <location>
        <begin position="395"/>
        <end position="413"/>
    </location>
</feature>
<evidence type="ECO:0000256" key="3">
    <source>
        <dbReference type="ARBA" id="ARBA00022692"/>
    </source>
</evidence>
<dbReference type="Pfam" id="PF03023">
    <property type="entry name" value="MurJ"/>
    <property type="match status" value="1"/>
</dbReference>
<protein>
    <submittedName>
        <fullName evidence="9">Putative peptidoglycan biosynthesis protein MurJ</fullName>
    </submittedName>
</protein>
<evidence type="ECO:0000256" key="2">
    <source>
        <dbReference type="ARBA" id="ARBA00022475"/>
    </source>
</evidence>
<keyword evidence="3 8" id="KW-0812">Transmembrane</keyword>
<organism evidence="9">
    <name type="scientific">mine drainage metagenome</name>
    <dbReference type="NCBI Taxonomy" id="410659"/>
    <lineage>
        <taxon>unclassified sequences</taxon>
        <taxon>metagenomes</taxon>
        <taxon>ecological metagenomes</taxon>
    </lineage>
</organism>
<feature type="transmembrane region" description="Helical" evidence="8">
    <location>
        <begin position="198"/>
        <end position="221"/>
    </location>
</feature>
<dbReference type="PANTHER" id="PTHR43486">
    <property type="entry name" value="LIPID II FLIPPASE MURJ-RELATED"/>
    <property type="match status" value="1"/>
</dbReference>
<feature type="transmembrane region" description="Helical" evidence="8">
    <location>
        <begin position="66"/>
        <end position="87"/>
    </location>
</feature>
<proteinExistence type="predicted"/>
<keyword evidence="2" id="KW-1003">Cell membrane</keyword>
<feature type="transmembrane region" description="Helical" evidence="8">
    <location>
        <begin position="175"/>
        <end position="192"/>
    </location>
</feature>
<feature type="transmembrane region" description="Helical" evidence="8">
    <location>
        <begin position="20"/>
        <end position="40"/>
    </location>
</feature>
<dbReference type="GO" id="GO:0009252">
    <property type="term" value="P:peptidoglycan biosynthetic process"/>
    <property type="evidence" value="ECO:0007669"/>
    <property type="project" value="UniProtKB-KW"/>
</dbReference>
<dbReference type="InterPro" id="IPR004268">
    <property type="entry name" value="MurJ"/>
</dbReference>
<comment type="caution">
    <text evidence="9">The sequence shown here is derived from an EMBL/GenBank/DDBJ whole genome shotgun (WGS) entry which is preliminary data.</text>
</comment>
<evidence type="ECO:0000313" key="9">
    <source>
        <dbReference type="EMBL" id="OIR06774.1"/>
    </source>
</evidence>
<evidence type="ECO:0000256" key="6">
    <source>
        <dbReference type="ARBA" id="ARBA00022989"/>
    </source>
</evidence>
<reference evidence="9" key="1">
    <citation type="submission" date="2016-10" db="EMBL/GenBank/DDBJ databases">
        <title>Sequence of Gallionella enrichment culture.</title>
        <authorList>
            <person name="Poehlein A."/>
            <person name="Muehling M."/>
            <person name="Daniel R."/>
        </authorList>
    </citation>
    <scope>NUCLEOTIDE SEQUENCE</scope>
</reference>
<dbReference type="AlphaFoldDB" id="A0A1J5T3N3"/>
<accession>A0A1J5T3N3</accession>
<keyword evidence="7 8" id="KW-0472">Membrane</keyword>
<evidence type="ECO:0000256" key="8">
    <source>
        <dbReference type="SAM" id="Phobius"/>
    </source>
</evidence>
<evidence type="ECO:0000256" key="5">
    <source>
        <dbReference type="ARBA" id="ARBA00022984"/>
    </source>
</evidence>
<dbReference type="PRINTS" id="PR01806">
    <property type="entry name" value="VIRFACTRMVIN"/>
</dbReference>
<dbReference type="GO" id="GO:0008360">
    <property type="term" value="P:regulation of cell shape"/>
    <property type="evidence" value="ECO:0007669"/>
    <property type="project" value="UniProtKB-KW"/>
</dbReference>
<feature type="transmembrane region" description="Helical" evidence="8">
    <location>
        <begin position="281"/>
        <end position="307"/>
    </location>
</feature>
<dbReference type="GO" id="GO:0005886">
    <property type="term" value="C:plasma membrane"/>
    <property type="evidence" value="ECO:0007669"/>
    <property type="project" value="UniProtKB-SubCell"/>
</dbReference>
<comment type="subcellular location">
    <subcellularLocation>
        <location evidence="1">Cell membrane</location>
        <topology evidence="1">Multi-pass membrane protein</topology>
    </subcellularLocation>
</comment>
<evidence type="ECO:0000256" key="1">
    <source>
        <dbReference type="ARBA" id="ARBA00004651"/>
    </source>
</evidence>
<feature type="transmembrane region" description="Helical" evidence="8">
    <location>
        <begin position="99"/>
        <end position="124"/>
    </location>
</feature>
<feature type="transmembrane region" description="Helical" evidence="8">
    <location>
        <begin position="328"/>
        <end position="353"/>
    </location>
</feature>
<feature type="transmembrane region" description="Helical" evidence="8">
    <location>
        <begin position="242"/>
        <end position="261"/>
    </location>
</feature>
<sequence>MAAVIARRTGSPLPGGRHSLSSAALAVGAMTVLVGLATLLREQLVAHYFGAGDAVDAFVMASTLPLFLITVVAASLASAHVPVAMALRAREGAAAGAELSAAVLMLLTAVLAACAVLLWLAAPVYIGWVATGFDADKRRLAEQLLFLLLPMLVLGGASAFLTAELNAAGRFAIPALAPALVPVTAGAGVYGLHSGVGIVALAYATDAGYALQFLVLAGLLLRAQGMVRPSLGRWRSELGQVARNYLPLVGGAALMATTPLLDQAMASWLAPGSVALLSFGSVLTMFASGFGARVLGGPALSVFSALVARADWARLGAEFARSMKLAILVSLPISAALALFSGPIVALVFGGGAFTLATALEVARVQQMLCLQIPWYVASILAVRLLSALGMNRQVFAVAAANVLLNALLNFLLMHWLGVAGIALATALVYAFSCAACWRLASRRLTQLCGT</sequence>
<keyword evidence="6 8" id="KW-1133">Transmembrane helix</keyword>
<name>A0A1J5T3N3_9ZZZZ</name>
<keyword evidence="5" id="KW-0573">Peptidoglycan synthesis</keyword>
<evidence type="ECO:0000256" key="7">
    <source>
        <dbReference type="ARBA" id="ARBA00023136"/>
    </source>
</evidence>
<dbReference type="EMBL" id="MLJW01000041">
    <property type="protein sequence ID" value="OIR06774.1"/>
    <property type="molecule type" value="Genomic_DNA"/>
</dbReference>
<keyword evidence="4" id="KW-0133">Cell shape</keyword>